<proteinExistence type="predicted"/>
<comment type="caution">
    <text evidence="1">The sequence shown here is derived from an EMBL/GenBank/DDBJ whole genome shotgun (WGS) entry which is preliminary data.</text>
</comment>
<evidence type="ECO:0000313" key="1">
    <source>
        <dbReference type="EMBL" id="GGO66959.1"/>
    </source>
</evidence>
<name>A0ABQ2N5U1_9MICO</name>
<keyword evidence="2" id="KW-1185">Reference proteome</keyword>
<accession>A0ABQ2N5U1</accession>
<dbReference type="EMBL" id="BMMQ01000011">
    <property type="protein sequence ID" value="GGO66959.1"/>
    <property type="molecule type" value="Genomic_DNA"/>
</dbReference>
<reference evidence="2" key="1">
    <citation type="journal article" date="2019" name="Int. J. Syst. Evol. Microbiol.">
        <title>The Global Catalogue of Microorganisms (GCM) 10K type strain sequencing project: providing services to taxonomists for standard genome sequencing and annotation.</title>
        <authorList>
            <consortium name="The Broad Institute Genomics Platform"/>
            <consortium name="The Broad Institute Genome Sequencing Center for Infectious Disease"/>
            <person name="Wu L."/>
            <person name="Ma J."/>
        </authorList>
    </citation>
    <scope>NUCLEOTIDE SEQUENCE [LARGE SCALE GENOMIC DNA]</scope>
    <source>
        <strain evidence="2">CGMCC 4.7181</strain>
    </source>
</reference>
<protein>
    <submittedName>
        <fullName evidence="1">Uncharacterized protein</fullName>
    </submittedName>
</protein>
<organism evidence="1 2">
    <name type="scientific">Microbacterium nanhaiense</name>
    <dbReference type="NCBI Taxonomy" id="1301026"/>
    <lineage>
        <taxon>Bacteria</taxon>
        <taxon>Bacillati</taxon>
        <taxon>Actinomycetota</taxon>
        <taxon>Actinomycetes</taxon>
        <taxon>Micrococcales</taxon>
        <taxon>Microbacteriaceae</taxon>
        <taxon>Microbacterium</taxon>
    </lineage>
</organism>
<dbReference type="Proteomes" id="UP000638043">
    <property type="component" value="Unassembled WGS sequence"/>
</dbReference>
<sequence>MRALALDIIVQYLARVPSRQGRERADLVTMNEATGLRTVAVDALPDVVTVVESFRHRLCRR</sequence>
<gene>
    <name evidence="1" type="ORF">GCM10010910_27630</name>
</gene>
<evidence type="ECO:0000313" key="2">
    <source>
        <dbReference type="Proteomes" id="UP000638043"/>
    </source>
</evidence>